<evidence type="ECO:0000313" key="3">
    <source>
        <dbReference type="Proteomes" id="UP000887212"/>
    </source>
</evidence>
<dbReference type="EMBL" id="BPMT01000002">
    <property type="protein sequence ID" value="GIZ91571.1"/>
    <property type="molecule type" value="Genomic_DNA"/>
</dbReference>
<gene>
    <name evidence="1" type="ORF">KAM435_09490</name>
    <name evidence="2" type="ORF">KAM436_05390</name>
</gene>
<evidence type="ECO:0000313" key="2">
    <source>
        <dbReference type="EMBL" id="GIZ91571.1"/>
    </source>
</evidence>
<evidence type="ECO:0000313" key="1">
    <source>
        <dbReference type="EMBL" id="GIZ87622.1"/>
    </source>
</evidence>
<dbReference type="EMBL" id="BPMS01000002">
    <property type="protein sequence ID" value="GIZ87622.1"/>
    <property type="molecule type" value="Genomic_DNA"/>
</dbReference>
<proteinExistence type="predicted"/>
<dbReference type="AlphaFoldDB" id="A0AA37CD35"/>
<name>A0AA37CD35_AQUAC</name>
<dbReference type="Proteomes" id="UP000887228">
    <property type="component" value="Unassembled WGS sequence"/>
</dbReference>
<evidence type="ECO:0000313" key="4">
    <source>
        <dbReference type="Proteomes" id="UP000887228"/>
    </source>
</evidence>
<organism evidence="1 3">
    <name type="scientific">Aquipseudomonas alcaligenes</name>
    <name type="common">Pseudomonas alcaligenes</name>
    <dbReference type="NCBI Taxonomy" id="43263"/>
    <lineage>
        <taxon>Bacteria</taxon>
        <taxon>Pseudomonadati</taxon>
        <taxon>Pseudomonadota</taxon>
        <taxon>Gammaproteobacteria</taxon>
        <taxon>Pseudomonadales</taxon>
        <taxon>Pseudomonadaceae</taxon>
        <taxon>Aquipseudomonas</taxon>
    </lineage>
</organism>
<accession>A0AA37CD35</accession>
<protein>
    <submittedName>
        <fullName evidence="1">Uncharacterized protein</fullName>
    </submittedName>
</protein>
<reference evidence="1 4" key="1">
    <citation type="submission" date="2021-07" db="EMBL/GenBank/DDBJ databases">
        <title>Whole genome sequencing of carbapenem-resistant Pseudomonas spp. isolated in Japan.</title>
        <authorList>
            <person name="Suzuki M."/>
            <person name="Maehana S."/>
            <person name="Kitasato H."/>
        </authorList>
    </citation>
    <scope>NUCLEOTIDE SEQUENCE</scope>
    <source>
        <strain evidence="1">KAM435</strain>
        <strain evidence="2 4">KAM436</strain>
    </source>
</reference>
<dbReference type="Proteomes" id="UP000887212">
    <property type="component" value="Unassembled WGS sequence"/>
</dbReference>
<comment type="caution">
    <text evidence="1">The sequence shown here is derived from an EMBL/GenBank/DDBJ whole genome shotgun (WGS) entry which is preliminary data.</text>
</comment>
<sequence length="247" mass="27364">MGRGLVTVAALLAGMAQAQDCREQLPQILASAYGAAPPVALEQVICKVWPARSELTLVAVPLPRAEHDGYGETDLELLITDSQSNRVSTRALFPGALDWDAIYVSSIAFDTAPYRVTRGQLAFGVRITRRGSSRVNPFSVQSLDLFLLEKGALRPLLRDLPMEEGSGEWDSNCAGTWVDVTRTLALAEQPGPNGFHDLLLQEKSVFTRSENRASGCETVEESQQRQRYRLTYDGERYVVPKELQRLR</sequence>